<sequence length="140" mass="16074">MFILDTDHVSLWLRDHPLVKVKVAESAHNVSLTIITVQELFNGWVGRLNTTTDAALMIERYENLWQTVDFVRQFPVLKFDAAADACYVKVLRENAPLRKKRLRQDLRIAAIALSQDATVVTRNQRDFGQVPGLRIVDWSL</sequence>
<name>A0A1Z4JNG4_LEPBY</name>
<dbReference type="AlphaFoldDB" id="A0A1Z4JNG4"/>
<proteinExistence type="predicted"/>
<dbReference type="CDD" id="cd09881">
    <property type="entry name" value="PIN_VapC4-5_FitB-like"/>
    <property type="match status" value="1"/>
</dbReference>
<dbReference type="EMBL" id="AP018203">
    <property type="protein sequence ID" value="BAY58246.1"/>
    <property type="molecule type" value="Genomic_DNA"/>
</dbReference>
<dbReference type="InterPro" id="IPR029060">
    <property type="entry name" value="PIN-like_dom_sf"/>
</dbReference>
<evidence type="ECO:0000313" key="2">
    <source>
        <dbReference type="Proteomes" id="UP000217895"/>
    </source>
</evidence>
<protein>
    <recommendedName>
        <fullName evidence="3">PIN domain-containing protein</fullName>
    </recommendedName>
</protein>
<dbReference type="Proteomes" id="UP000217895">
    <property type="component" value="Chromosome"/>
</dbReference>
<gene>
    <name evidence="1" type="ORF">NIES2135_51190</name>
</gene>
<evidence type="ECO:0008006" key="3">
    <source>
        <dbReference type="Google" id="ProtNLM"/>
    </source>
</evidence>
<accession>A0A1Z4JNG4</accession>
<evidence type="ECO:0000313" key="1">
    <source>
        <dbReference type="EMBL" id="BAY58246.1"/>
    </source>
</evidence>
<reference evidence="1 2" key="1">
    <citation type="submission" date="2017-06" db="EMBL/GenBank/DDBJ databases">
        <title>Genome sequencing of cyanobaciteial culture collection at National Institute for Environmental Studies (NIES).</title>
        <authorList>
            <person name="Hirose Y."/>
            <person name="Shimura Y."/>
            <person name="Fujisawa T."/>
            <person name="Nakamura Y."/>
            <person name="Kawachi M."/>
        </authorList>
    </citation>
    <scope>NUCLEOTIDE SEQUENCE [LARGE SCALE GENOMIC DNA]</scope>
    <source>
        <strain evidence="1 2">NIES-2135</strain>
    </source>
</reference>
<keyword evidence="2" id="KW-1185">Reference proteome</keyword>
<dbReference type="SUPFAM" id="SSF88723">
    <property type="entry name" value="PIN domain-like"/>
    <property type="match status" value="1"/>
</dbReference>
<dbReference type="Gene3D" id="3.40.50.1010">
    <property type="entry name" value="5'-nuclease"/>
    <property type="match status" value="1"/>
</dbReference>
<organism evidence="1 2">
    <name type="scientific">Leptolyngbya boryana NIES-2135</name>
    <dbReference type="NCBI Taxonomy" id="1973484"/>
    <lineage>
        <taxon>Bacteria</taxon>
        <taxon>Bacillati</taxon>
        <taxon>Cyanobacteriota</taxon>
        <taxon>Cyanophyceae</taxon>
        <taxon>Leptolyngbyales</taxon>
        <taxon>Leptolyngbyaceae</taxon>
        <taxon>Leptolyngbya group</taxon>
        <taxon>Leptolyngbya</taxon>
    </lineage>
</organism>